<gene>
    <name evidence="2" type="ORF">A3I29_01480</name>
</gene>
<dbReference type="STRING" id="1798689.A3I29_01480"/>
<evidence type="ECO:0000256" key="1">
    <source>
        <dbReference type="SAM" id="Phobius"/>
    </source>
</evidence>
<feature type="transmembrane region" description="Helical" evidence="1">
    <location>
        <begin position="233"/>
        <end position="260"/>
    </location>
</feature>
<evidence type="ECO:0000313" key="2">
    <source>
        <dbReference type="EMBL" id="OGH80352.1"/>
    </source>
</evidence>
<protein>
    <submittedName>
        <fullName evidence="2">Uncharacterized protein</fullName>
    </submittedName>
</protein>
<keyword evidence="1" id="KW-0812">Transmembrane</keyword>
<keyword evidence="1" id="KW-1133">Transmembrane helix</keyword>
<evidence type="ECO:0000313" key="3">
    <source>
        <dbReference type="Proteomes" id="UP000178726"/>
    </source>
</evidence>
<feature type="transmembrane region" description="Helical" evidence="1">
    <location>
        <begin position="12"/>
        <end position="33"/>
    </location>
</feature>
<feature type="transmembrane region" description="Helical" evidence="1">
    <location>
        <begin position="194"/>
        <end position="213"/>
    </location>
</feature>
<name>A0A1F6N8V8_9BACT</name>
<organism evidence="2 3">
    <name type="scientific">Candidatus Magasanikbacteria bacterium RIFCSPLOWO2_02_FULL_44_11</name>
    <dbReference type="NCBI Taxonomy" id="1798689"/>
    <lineage>
        <taxon>Bacteria</taxon>
        <taxon>Candidatus Magasanikiibacteriota</taxon>
    </lineage>
</organism>
<keyword evidence="1" id="KW-0472">Membrane</keyword>
<dbReference type="AlphaFoldDB" id="A0A1F6N8V8"/>
<proteinExistence type="predicted"/>
<dbReference type="EMBL" id="MFQK01000053">
    <property type="protein sequence ID" value="OGH80352.1"/>
    <property type="molecule type" value="Genomic_DNA"/>
</dbReference>
<reference evidence="2 3" key="1">
    <citation type="journal article" date="2016" name="Nat. Commun.">
        <title>Thousands of microbial genomes shed light on interconnected biogeochemical processes in an aquifer system.</title>
        <authorList>
            <person name="Anantharaman K."/>
            <person name="Brown C.T."/>
            <person name="Hug L.A."/>
            <person name="Sharon I."/>
            <person name="Castelle C.J."/>
            <person name="Probst A.J."/>
            <person name="Thomas B.C."/>
            <person name="Singh A."/>
            <person name="Wilkins M.J."/>
            <person name="Karaoz U."/>
            <person name="Brodie E.L."/>
            <person name="Williams K.H."/>
            <person name="Hubbard S.S."/>
            <person name="Banfield J.F."/>
        </authorList>
    </citation>
    <scope>NUCLEOTIDE SEQUENCE [LARGE SCALE GENOMIC DNA]</scope>
</reference>
<comment type="caution">
    <text evidence="2">The sequence shown here is derived from an EMBL/GenBank/DDBJ whole genome shotgun (WGS) entry which is preliminary data.</text>
</comment>
<dbReference type="Proteomes" id="UP000178726">
    <property type="component" value="Unassembled WGS sequence"/>
</dbReference>
<accession>A0A1F6N8V8</accession>
<sequence>MKVLGFNMKKIFFFLLFIITGVLSSSGIVFAITTYKTYTRDIMDGIRQSIQNIKNDAINIENQNKNVLSCDCKIQVLNGNKFEDDYLRFYQEKKGKDYEIVLDASASISTERIMLGLEMDYLAEKCSLTVAKEDRTMPDYIKTYSCVAKINLDPFGEKIVGKSDISLSVNSLKDRARSLNVSNFKSVPDMIKRAITLLMAFMGSILFALYIYAGLTWMTANGNEERITSAKNILVWSTLGVAVMMASYVIISFIFTSLAVQ</sequence>